<evidence type="ECO:0000256" key="1">
    <source>
        <dbReference type="SAM" id="MobiDB-lite"/>
    </source>
</evidence>
<evidence type="ECO:0000313" key="3">
    <source>
        <dbReference type="Proteomes" id="UP001267710"/>
    </source>
</evidence>
<keyword evidence="3" id="KW-1185">Reference proteome</keyword>
<gene>
    <name evidence="2" type="ORF">QE399_003768</name>
</gene>
<dbReference type="InterPro" id="IPR046170">
    <property type="entry name" value="DUF6172"/>
</dbReference>
<evidence type="ECO:0000313" key="2">
    <source>
        <dbReference type="EMBL" id="MDR6216079.1"/>
    </source>
</evidence>
<dbReference type="RefSeq" id="WP_309831217.1">
    <property type="nucleotide sequence ID" value="NZ_JAVIZX010000001.1"/>
</dbReference>
<dbReference type="Proteomes" id="UP001267710">
    <property type="component" value="Unassembled WGS sequence"/>
</dbReference>
<comment type="caution">
    <text evidence="2">The sequence shown here is derived from an EMBL/GenBank/DDBJ whole genome shotgun (WGS) entry which is preliminary data.</text>
</comment>
<sequence length="123" mass="13203">MRKTFQLNLEGKQRDRLLDAARHDIHRYLRRERRRAPPAGFDTWAFDCRFGASQADAQPVAVEDIKSRIDEAAGSGAAQFYVEILARPALRSERPAGGQGSGADGVDDASDGADGSDGGGDGD</sequence>
<organism evidence="2 3">
    <name type="scientific">Paracidovorax wautersii</name>
    <dbReference type="NCBI Taxonomy" id="1177982"/>
    <lineage>
        <taxon>Bacteria</taxon>
        <taxon>Pseudomonadati</taxon>
        <taxon>Pseudomonadota</taxon>
        <taxon>Betaproteobacteria</taxon>
        <taxon>Burkholderiales</taxon>
        <taxon>Comamonadaceae</taxon>
        <taxon>Paracidovorax</taxon>
    </lineage>
</organism>
<feature type="region of interest" description="Disordered" evidence="1">
    <location>
        <begin position="91"/>
        <end position="123"/>
    </location>
</feature>
<reference evidence="2 3" key="1">
    <citation type="submission" date="2023-08" db="EMBL/GenBank/DDBJ databases">
        <title>Functional and genomic diversity of the sorghum phyllosphere microbiome.</title>
        <authorList>
            <person name="Shade A."/>
        </authorList>
    </citation>
    <scope>NUCLEOTIDE SEQUENCE [LARGE SCALE GENOMIC DNA]</scope>
    <source>
        <strain evidence="2 3">SORGH_AS_0335</strain>
    </source>
</reference>
<proteinExistence type="predicted"/>
<name>A0ABU1IFT2_9BURK</name>
<dbReference type="Pfam" id="PF19669">
    <property type="entry name" value="DUF6172"/>
    <property type="match status" value="1"/>
</dbReference>
<dbReference type="EMBL" id="JAVIZX010000001">
    <property type="protein sequence ID" value="MDR6216079.1"/>
    <property type="molecule type" value="Genomic_DNA"/>
</dbReference>
<accession>A0ABU1IFT2</accession>
<protein>
    <submittedName>
        <fullName evidence="2">Uncharacterized protein</fullName>
    </submittedName>
</protein>